<evidence type="ECO:0000313" key="13">
    <source>
        <dbReference type="Proteomes" id="UP000199488"/>
    </source>
</evidence>
<dbReference type="GO" id="GO:0006633">
    <property type="term" value="P:fatty acid biosynthetic process"/>
    <property type="evidence" value="ECO:0007669"/>
    <property type="project" value="UniProtKB-KW"/>
</dbReference>
<dbReference type="InterPro" id="IPR002347">
    <property type="entry name" value="SDR_fam"/>
</dbReference>
<proteinExistence type="inferred from homology"/>
<dbReference type="InterPro" id="IPR036291">
    <property type="entry name" value="NAD(P)-bd_dom_sf"/>
</dbReference>
<feature type="binding site" evidence="11">
    <location>
        <begin position="67"/>
        <end position="68"/>
    </location>
    <ligand>
        <name>NAD(+)</name>
        <dbReference type="ChEBI" id="CHEBI:57540"/>
    </ligand>
</feature>
<dbReference type="NCBIfam" id="NF006369">
    <property type="entry name" value="PRK08594.1"/>
    <property type="match status" value="1"/>
</dbReference>
<dbReference type="Gene3D" id="3.40.50.720">
    <property type="entry name" value="NAD(P)-binding Rossmann-like Domain"/>
    <property type="match status" value="1"/>
</dbReference>
<feature type="binding site" evidence="11">
    <location>
        <position position="14"/>
    </location>
    <ligand>
        <name>NAD(+)</name>
        <dbReference type="ChEBI" id="CHEBI:57540"/>
    </ligand>
</feature>
<dbReference type="CDD" id="cd05372">
    <property type="entry name" value="ENR_SDR"/>
    <property type="match status" value="1"/>
</dbReference>
<feature type="binding site" evidence="11">
    <location>
        <begin position="196"/>
        <end position="200"/>
    </location>
    <ligand>
        <name>NAD(+)</name>
        <dbReference type="ChEBI" id="CHEBI:57540"/>
    </ligand>
</feature>
<keyword evidence="5 8" id="KW-0560">Oxidoreductase</keyword>
<evidence type="ECO:0000313" key="12">
    <source>
        <dbReference type="EMBL" id="SDW65405.1"/>
    </source>
</evidence>
<comment type="pathway">
    <text evidence="1">Lipid metabolism; fatty acid biosynthesis.</text>
</comment>
<feature type="binding site" evidence="11">
    <location>
        <begin position="20"/>
        <end position="21"/>
    </location>
    <ligand>
        <name>NAD(+)</name>
        <dbReference type="ChEBI" id="CHEBI:57540"/>
    </ligand>
</feature>
<protein>
    <recommendedName>
        <fullName evidence="8">Enoyl-[acyl-carrier-protein] reductase [NADH]</fullName>
        <ecNumber evidence="8">1.3.1.9</ecNumber>
    </recommendedName>
</protein>
<dbReference type="GO" id="GO:0004318">
    <property type="term" value="F:enoyl-[acyl-carrier-protein] reductase (NADH) activity"/>
    <property type="evidence" value="ECO:0007669"/>
    <property type="project" value="UniProtKB-EC"/>
</dbReference>
<keyword evidence="8 11" id="KW-0520">NAD</keyword>
<organism evidence="12 13">
    <name type="scientific">Marinococcus luteus</name>
    <dbReference type="NCBI Taxonomy" id="1122204"/>
    <lineage>
        <taxon>Bacteria</taxon>
        <taxon>Bacillati</taxon>
        <taxon>Bacillota</taxon>
        <taxon>Bacilli</taxon>
        <taxon>Bacillales</taxon>
        <taxon>Bacillaceae</taxon>
        <taxon>Marinococcus</taxon>
    </lineage>
</organism>
<gene>
    <name evidence="12" type="ORF">SAMN05421781_2003</name>
</gene>
<evidence type="ECO:0000256" key="9">
    <source>
        <dbReference type="PIRSR" id="PIRSR000094-1"/>
    </source>
</evidence>
<feature type="binding site" evidence="10">
    <location>
        <position position="98"/>
    </location>
    <ligand>
        <name>substrate</name>
    </ligand>
</feature>
<evidence type="ECO:0000256" key="1">
    <source>
        <dbReference type="ARBA" id="ARBA00005194"/>
    </source>
</evidence>
<dbReference type="PIRSF" id="PIRSF000094">
    <property type="entry name" value="Enoyl-ACP_rdct"/>
    <property type="match status" value="1"/>
</dbReference>
<reference evidence="12 13" key="1">
    <citation type="submission" date="2016-10" db="EMBL/GenBank/DDBJ databases">
        <authorList>
            <person name="de Groot N.N."/>
        </authorList>
    </citation>
    <scope>NUCLEOTIDE SEQUENCE [LARGE SCALE GENOMIC DNA]</scope>
    <source>
        <strain evidence="12 13">DSM 23126</strain>
    </source>
</reference>
<dbReference type="PANTHER" id="PTHR43159">
    <property type="entry name" value="ENOYL-[ACYL-CARRIER-PROTEIN] REDUCTASE"/>
    <property type="match status" value="1"/>
</dbReference>
<dbReference type="RefSeq" id="WP_091614475.1">
    <property type="nucleotide sequence ID" value="NZ_FNNC01000004.1"/>
</dbReference>
<evidence type="ECO:0000256" key="10">
    <source>
        <dbReference type="PIRSR" id="PIRSR000094-2"/>
    </source>
</evidence>
<name>A0A1H2VAU5_9BACI</name>
<dbReference type="InterPro" id="IPR014358">
    <property type="entry name" value="Enoyl-ACP_Rdtase_NADH"/>
</dbReference>
<evidence type="ECO:0000256" key="11">
    <source>
        <dbReference type="PIRSR" id="PIRSR000094-3"/>
    </source>
</evidence>
<feature type="active site" description="Proton acceptor" evidence="9">
    <location>
        <position position="150"/>
    </location>
</feature>
<dbReference type="SUPFAM" id="SSF51735">
    <property type="entry name" value="NAD(P)-binding Rossmann-fold domains"/>
    <property type="match status" value="1"/>
</dbReference>
<comment type="catalytic activity">
    <reaction evidence="8">
        <text>a 2,3-saturated acyl-[ACP] + NAD(+) = a (2E)-enoyl-[ACP] + NADH + H(+)</text>
        <dbReference type="Rhea" id="RHEA:10240"/>
        <dbReference type="Rhea" id="RHEA-COMP:9925"/>
        <dbReference type="Rhea" id="RHEA-COMP:9926"/>
        <dbReference type="ChEBI" id="CHEBI:15378"/>
        <dbReference type="ChEBI" id="CHEBI:57540"/>
        <dbReference type="ChEBI" id="CHEBI:57945"/>
        <dbReference type="ChEBI" id="CHEBI:78784"/>
        <dbReference type="ChEBI" id="CHEBI:78785"/>
        <dbReference type="EC" id="1.3.1.9"/>
    </reaction>
</comment>
<dbReference type="PANTHER" id="PTHR43159:SF2">
    <property type="entry name" value="ENOYL-[ACYL-CARRIER-PROTEIN] REDUCTASE [NADH], CHLOROPLASTIC"/>
    <property type="match status" value="1"/>
</dbReference>
<feature type="binding site" evidence="11">
    <location>
        <position position="167"/>
    </location>
    <ligand>
        <name>NAD(+)</name>
        <dbReference type="ChEBI" id="CHEBI:57540"/>
    </ligand>
</feature>
<feature type="binding site" evidence="11">
    <location>
        <position position="95"/>
    </location>
    <ligand>
        <name>NAD(+)</name>
        <dbReference type="ChEBI" id="CHEBI:57540"/>
    </ligand>
</feature>
<evidence type="ECO:0000256" key="7">
    <source>
        <dbReference type="ARBA" id="ARBA00023160"/>
    </source>
</evidence>
<dbReference type="STRING" id="1122204.SAMN05421781_2003"/>
<dbReference type="EC" id="1.3.1.9" evidence="8"/>
<keyword evidence="13" id="KW-1185">Reference proteome</keyword>
<evidence type="ECO:0000256" key="2">
    <source>
        <dbReference type="ARBA" id="ARBA00009233"/>
    </source>
</evidence>
<dbReference type="FunFam" id="1.10.8.400:FF:000001">
    <property type="entry name" value="Enoyl-[acyl-carrier-protein] reductase [NADH]"/>
    <property type="match status" value="1"/>
</dbReference>
<dbReference type="Pfam" id="PF13561">
    <property type="entry name" value="adh_short_C2"/>
    <property type="match status" value="1"/>
</dbReference>
<evidence type="ECO:0000256" key="8">
    <source>
        <dbReference type="PIRNR" id="PIRNR000094"/>
    </source>
</evidence>
<evidence type="ECO:0000256" key="5">
    <source>
        <dbReference type="ARBA" id="ARBA00023002"/>
    </source>
</evidence>
<accession>A0A1H2VAU5</accession>
<dbReference type="PRINTS" id="PR00081">
    <property type="entry name" value="GDHRDH"/>
</dbReference>
<keyword evidence="3 8" id="KW-0444">Lipid biosynthesis</keyword>
<keyword evidence="7 8" id="KW-0275">Fatty acid biosynthesis</keyword>
<keyword evidence="4" id="KW-0276">Fatty acid metabolism</keyword>
<feature type="active site" description="Proton acceptor" evidence="9">
    <location>
        <position position="160"/>
    </location>
</feature>
<dbReference type="OrthoDB" id="9803628at2"/>
<evidence type="ECO:0000256" key="4">
    <source>
        <dbReference type="ARBA" id="ARBA00022832"/>
    </source>
</evidence>
<evidence type="ECO:0000256" key="3">
    <source>
        <dbReference type="ARBA" id="ARBA00022516"/>
    </source>
</evidence>
<dbReference type="AlphaFoldDB" id="A0A1H2VAU5"/>
<sequence>MQLSLEGKTFVVMGVANKRSIAWGAAESLAEAGADLVFTYGQQRTEKSVRKLADSLDQKEPLVVQCDVTNDEQIRECFAKIKEEAGTIHGVVHSLAYAKREELEGEYLNATREGFLLAQEISAYSFTAVAKAVKEFDLMTEGGSFVTMSYLGAERIVNNYNVMGVAKASLEASTRYLANDLGADAIRVNAISAGPIRTLAAKGVSGFNDTIKAMEEHAPLRRTVTQKEVGDTTAFLMSGMSSGITGEVIHVDGGYHAYGM</sequence>
<dbReference type="Proteomes" id="UP000199488">
    <property type="component" value="Unassembled WGS sequence"/>
</dbReference>
<dbReference type="Gene3D" id="1.10.8.400">
    <property type="entry name" value="Enoyl acyl carrier protein reductase"/>
    <property type="match status" value="1"/>
</dbReference>
<dbReference type="EMBL" id="FNNC01000004">
    <property type="protein sequence ID" value="SDW65405.1"/>
    <property type="molecule type" value="Genomic_DNA"/>
</dbReference>
<keyword evidence="6" id="KW-0443">Lipid metabolism</keyword>
<comment type="similarity">
    <text evidence="2 8">Belongs to the short-chain dehydrogenases/reductases (SDR) family. FabI subfamily.</text>
</comment>
<evidence type="ECO:0000256" key="6">
    <source>
        <dbReference type="ARBA" id="ARBA00023098"/>
    </source>
</evidence>